<gene>
    <name evidence="2" type="ORF">BJY01DRAFT_102829</name>
</gene>
<evidence type="ECO:0000259" key="1">
    <source>
        <dbReference type="Pfam" id="PF12697"/>
    </source>
</evidence>
<dbReference type="InterPro" id="IPR029058">
    <property type="entry name" value="AB_hydrolase_fold"/>
</dbReference>
<evidence type="ECO:0000313" key="3">
    <source>
        <dbReference type="Proteomes" id="UP001610446"/>
    </source>
</evidence>
<feature type="domain" description="AB hydrolase-1" evidence="1">
    <location>
        <begin position="8"/>
        <end position="239"/>
    </location>
</feature>
<dbReference type="Proteomes" id="UP001610446">
    <property type="component" value="Unassembled WGS sequence"/>
</dbReference>
<protein>
    <submittedName>
        <fullName evidence="2">Alpha/beta-hydrolase</fullName>
    </submittedName>
</protein>
<dbReference type="InterPro" id="IPR052897">
    <property type="entry name" value="Sec-Metab_Biosynth_Hydrolase"/>
</dbReference>
<dbReference type="InterPro" id="IPR000073">
    <property type="entry name" value="AB_hydrolase_1"/>
</dbReference>
<dbReference type="Gene3D" id="3.40.50.1820">
    <property type="entry name" value="alpha/beta hydrolase"/>
    <property type="match status" value="1"/>
</dbReference>
<sequence length="250" mass="26578">MATAKPTILLIPGAWHQGHTFEPVAKILREQGYEAETITLPSVGGLASTTAYDDAKHIQDNYLSKLVAGGKEIIIVMHSYAGIPGTESVEGFARKDLAAQGKQGGVVGIVYMAAFLVPPGASVASFLPHGLDHLMTLEGGMMHPKNPREMFYSDLDDETALKYLAGIVPHAPECMQNPLTYAAYRDVPTSYILCARDVGFPVTAQQQIAGIPGEGVVRTYTIDGGHFAMLSQPNAVAEAIQDAATRLAGV</sequence>
<name>A0ABR4IZH6_9EURO</name>
<dbReference type="SUPFAM" id="SSF53474">
    <property type="entry name" value="alpha/beta-Hydrolases"/>
    <property type="match status" value="1"/>
</dbReference>
<dbReference type="PANTHER" id="PTHR37017">
    <property type="entry name" value="AB HYDROLASE-1 DOMAIN-CONTAINING PROTEIN-RELATED"/>
    <property type="match status" value="1"/>
</dbReference>
<dbReference type="PANTHER" id="PTHR37017:SF11">
    <property type="entry name" value="ESTERASE_LIPASE_THIOESTERASE DOMAIN-CONTAINING PROTEIN"/>
    <property type="match status" value="1"/>
</dbReference>
<dbReference type="EMBL" id="JBFXLU010000268">
    <property type="protein sequence ID" value="KAL2832213.1"/>
    <property type="molecule type" value="Genomic_DNA"/>
</dbReference>
<evidence type="ECO:0000313" key="2">
    <source>
        <dbReference type="EMBL" id="KAL2832213.1"/>
    </source>
</evidence>
<accession>A0ABR4IZH6</accession>
<organism evidence="2 3">
    <name type="scientific">Aspergillus pseudoustus</name>
    <dbReference type="NCBI Taxonomy" id="1810923"/>
    <lineage>
        <taxon>Eukaryota</taxon>
        <taxon>Fungi</taxon>
        <taxon>Dikarya</taxon>
        <taxon>Ascomycota</taxon>
        <taxon>Pezizomycotina</taxon>
        <taxon>Eurotiomycetes</taxon>
        <taxon>Eurotiomycetidae</taxon>
        <taxon>Eurotiales</taxon>
        <taxon>Aspergillaceae</taxon>
        <taxon>Aspergillus</taxon>
        <taxon>Aspergillus subgen. Nidulantes</taxon>
    </lineage>
</organism>
<reference evidence="2 3" key="1">
    <citation type="submission" date="2024-07" db="EMBL/GenBank/DDBJ databases">
        <title>Section-level genome sequencing and comparative genomics of Aspergillus sections Usti and Cavernicolus.</title>
        <authorList>
            <consortium name="Lawrence Berkeley National Laboratory"/>
            <person name="Nybo J.L."/>
            <person name="Vesth T.C."/>
            <person name="Theobald S."/>
            <person name="Frisvad J.C."/>
            <person name="Larsen T.O."/>
            <person name="Kjaerboelling I."/>
            <person name="Rothschild-Mancinelli K."/>
            <person name="Lyhne E.K."/>
            <person name="Kogle M.E."/>
            <person name="Barry K."/>
            <person name="Clum A."/>
            <person name="Na H."/>
            <person name="Ledsgaard L."/>
            <person name="Lin J."/>
            <person name="Lipzen A."/>
            <person name="Kuo A."/>
            <person name="Riley R."/>
            <person name="Mondo S."/>
            <person name="Labutti K."/>
            <person name="Haridas S."/>
            <person name="Pangalinan J."/>
            <person name="Salamov A.A."/>
            <person name="Simmons B.A."/>
            <person name="Magnuson J.K."/>
            <person name="Chen J."/>
            <person name="Drula E."/>
            <person name="Henrissat B."/>
            <person name="Wiebenga A."/>
            <person name="Lubbers R.J."/>
            <person name="Gomes A.C."/>
            <person name="Makela M.R."/>
            <person name="Stajich J."/>
            <person name="Grigoriev I.V."/>
            <person name="Mortensen U.H."/>
            <person name="De Vries R.P."/>
            <person name="Baker S.E."/>
            <person name="Andersen M.R."/>
        </authorList>
    </citation>
    <scope>NUCLEOTIDE SEQUENCE [LARGE SCALE GENOMIC DNA]</scope>
    <source>
        <strain evidence="2 3">CBS 123904</strain>
    </source>
</reference>
<comment type="caution">
    <text evidence="2">The sequence shown here is derived from an EMBL/GenBank/DDBJ whole genome shotgun (WGS) entry which is preliminary data.</text>
</comment>
<proteinExistence type="predicted"/>
<dbReference type="Pfam" id="PF12697">
    <property type="entry name" value="Abhydrolase_6"/>
    <property type="match status" value="1"/>
</dbReference>
<keyword evidence="3" id="KW-1185">Reference proteome</keyword>